<dbReference type="RefSeq" id="WP_163282885.1">
    <property type="nucleotide sequence ID" value="NZ_JAAGVY010000002.1"/>
</dbReference>
<name>A0A7K3WKU5_9FLAO</name>
<keyword evidence="2" id="KW-1185">Reference proteome</keyword>
<dbReference type="Proteomes" id="UP000486602">
    <property type="component" value="Unassembled WGS sequence"/>
</dbReference>
<evidence type="ECO:0000313" key="2">
    <source>
        <dbReference type="Proteomes" id="UP000486602"/>
    </source>
</evidence>
<gene>
    <name evidence="1" type="ORF">G3O08_01405</name>
</gene>
<reference evidence="1 2" key="1">
    <citation type="submission" date="2020-02" db="EMBL/GenBank/DDBJ databases">
        <title>Out from the shadows clarifying the taxonomy of the family Cryomorphaceae and related taxa by utilizing the GTDB taxonomic framework.</title>
        <authorList>
            <person name="Bowman J.P."/>
        </authorList>
    </citation>
    <scope>NUCLEOTIDE SEQUENCE [LARGE SCALE GENOMIC DNA]</scope>
    <source>
        <strain evidence="1 2">QSSC 1-22</strain>
    </source>
</reference>
<dbReference type="PROSITE" id="PS51257">
    <property type="entry name" value="PROKAR_LIPOPROTEIN"/>
    <property type="match status" value="1"/>
</dbReference>
<accession>A0A7K3WKU5</accession>
<sequence>MKQIAACTLIGFLLLLLLSGCEKYLDFEGEDATPRLVLNGAFTTDSIFSVQLSNSSGYIDKNPLNTIAYGQVLVYGENGEIIDSLHHTENGIYTGSVLASANSSYSVVANAGSFGTVSAQDYIPVAVPIVHWDTATTSVTEYDYTSSRLQIEFTINDPAGINNFYVLEVYNTQYYYVSTIYDPNTGNMTYDTVYYDQPIRDRMYFSTSDQILLSESDLAIDATLYYSSGLSYSDALFNGKSQTFRILVESNYYGDNGNLELHLKSSSEAYYSYARTLEKYFYTEGDPFAQPVQVFSNIENGFGIWAGYSVAVVEL</sequence>
<evidence type="ECO:0000313" key="1">
    <source>
        <dbReference type="EMBL" id="NEN22158.1"/>
    </source>
</evidence>
<organism evidence="1 2">
    <name type="scientific">Cryomorpha ignava</name>
    <dbReference type="NCBI Taxonomy" id="101383"/>
    <lineage>
        <taxon>Bacteria</taxon>
        <taxon>Pseudomonadati</taxon>
        <taxon>Bacteroidota</taxon>
        <taxon>Flavobacteriia</taxon>
        <taxon>Flavobacteriales</taxon>
        <taxon>Cryomorphaceae</taxon>
        <taxon>Cryomorpha</taxon>
    </lineage>
</organism>
<protein>
    <submittedName>
        <fullName evidence="1">DUF4249 domain-containing protein</fullName>
    </submittedName>
</protein>
<dbReference type="Pfam" id="PF14054">
    <property type="entry name" value="DUF4249"/>
    <property type="match status" value="1"/>
</dbReference>
<comment type="caution">
    <text evidence="1">The sequence shown here is derived from an EMBL/GenBank/DDBJ whole genome shotgun (WGS) entry which is preliminary data.</text>
</comment>
<dbReference type="EMBL" id="JAAGVY010000002">
    <property type="protein sequence ID" value="NEN22158.1"/>
    <property type="molecule type" value="Genomic_DNA"/>
</dbReference>
<dbReference type="InterPro" id="IPR025345">
    <property type="entry name" value="DUF4249"/>
</dbReference>
<proteinExistence type="predicted"/>
<dbReference type="AlphaFoldDB" id="A0A7K3WKU5"/>